<keyword evidence="1" id="KW-0472">Membrane</keyword>
<evidence type="ECO:0000256" key="1">
    <source>
        <dbReference type="SAM" id="Phobius"/>
    </source>
</evidence>
<evidence type="ECO:0000313" key="2">
    <source>
        <dbReference type="EMBL" id="UQY44126.1"/>
    </source>
</evidence>
<keyword evidence="1" id="KW-0812">Transmembrane</keyword>
<keyword evidence="3" id="KW-1185">Reference proteome</keyword>
<dbReference type="Proteomes" id="UP001056635">
    <property type="component" value="Chromosome"/>
</dbReference>
<keyword evidence="1" id="KW-1133">Transmembrane helix</keyword>
<sequence>MRNLTLNEISQVSGGEFFETIGAMAIGCIAGTASGILKAATVGGKSGGVLGAGIIGSLGGVVVGGVTGSIVGTMYGMVNSWEKTFEWFNKTIEQWFDIILPLPR</sequence>
<accession>A0ABY4RBK7</accession>
<organism evidence="2 3">
    <name type="scientific">Mixta hanseatica</name>
    <dbReference type="NCBI Taxonomy" id="2872648"/>
    <lineage>
        <taxon>Bacteria</taxon>
        <taxon>Pseudomonadati</taxon>
        <taxon>Pseudomonadota</taxon>
        <taxon>Gammaproteobacteria</taxon>
        <taxon>Enterobacterales</taxon>
        <taxon>Erwiniaceae</taxon>
        <taxon>Mixta</taxon>
    </lineage>
</organism>
<protein>
    <recommendedName>
        <fullName evidence="4">Colicin V synthesis protein</fullName>
    </recommendedName>
</protein>
<dbReference type="EMBL" id="CP082904">
    <property type="protein sequence ID" value="UQY44126.1"/>
    <property type="molecule type" value="Genomic_DNA"/>
</dbReference>
<reference evidence="2" key="1">
    <citation type="submission" date="2021-09" db="EMBL/GenBank/DDBJ databases">
        <title>First case of bloodstream infection caused by Mixta hanseatica sp. nov., a member of the Erwiniaceae family.</title>
        <authorList>
            <person name="Both A."/>
            <person name="Huang J."/>
            <person name="Wenzel P."/>
            <person name="Aepfelbacher M."/>
            <person name="Rohde H."/>
            <person name="Christner M."/>
            <person name="Hentschke M."/>
        </authorList>
    </citation>
    <scope>NUCLEOTIDE SEQUENCE</scope>
    <source>
        <strain evidence="2">X22927</strain>
    </source>
</reference>
<evidence type="ECO:0000313" key="3">
    <source>
        <dbReference type="Proteomes" id="UP001056635"/>
    </source>
</evidence>
<name>A0ABY4RBK7_9GAMM</name>
<gene>
    <name evidence="2" type="ORF">K6958_20275</name>
</gene>
<proteinExistence type="predicted"/>
<evidence type="ECO:0008006" key="4">
    <source>
        <dbReference type="Google" id="ProtNLM"/>
    </source>
</evidence>
<feature type="transmembrane region" description="Helical" evidence="1">
    <location>
        <begin position="49"/>
        <end position="78"/>
    </location>
</feature>
<feature type="transmembrane region" description="Helical" evidence="1">
    <location>
        <begin position="20"/>
        <end position="37"/>
    </location>
</feature>
<dbReference type="RefSeq" id="WP_249892752.1">
    <property type="nucleotide sequence ID" value="NZ_CP082904.1"/>
</dbReference>